<accession>A0A2N8SZC8</accession>
<dbReference type="OrthoDB" id="5298951at2"/>
<evidence type="ECO:0000313" key="2">
    <source>
        <dbReference type="EMBL" id="PNG07851.1"/>
    </source>
</evidence>
<dbReference type="SUPFAM" id="SSF56672">
    <property type="entry name" value="DNA/RNA polymerases"/>
    <property type="match status" value="1"/>
</dbReference>
<dbReference type="CDD" id="cd03468">
    <property type="entry name" value="PolY_like"/>
    <property type="match status" value="1"/>
</dbReference>
<keyword evidence="1" id="KW-0227">DNA damage</keyword>
<name>A0A2N8SZC8_STUST</name>
<dbReference type="InterPro" id="IPR050356">
    <property type="entry name" value="SulA_CellDiv_inhibitor"/>
</dbReference>
<evidence type="ECO:0000313" key="3">
    <source>
        <dbReference type="Proteomes" id="UP000235897"/>
    </source>
</evidence>
<evidence type="ECO:0000256" key="1">
    <source>
        <dbReference type="ARBA" id="ARBA00022763"/>
    </source>
</evidence>
<sequence>MLGYWAALRPPACTGTLPAIELQALAVWALQFSPRVTTCEEAVLLEVMASARLFGGLEALRQRVESEAAALGVEFVAWAPSGAAALALARAGEETGVLDGFAQPIATLLDRLPLSTITAAARHEPTLARLGCRSLGDVRKLPRGGLSRRFDKELLLALDQAYGLRPEAYEWTTLPETFHVRLELMSRVETAPALMFAAHRLLLQMGGWLAARHAGVTAFTLRWQHDAMRSRDAGEGGELTVRTAAATRDTVHLSRLLGEHLAKVTLAAPAGDLELLAAEIAPLTEESRSLLPETIRTGEATEHVLERIQARLGKERVLRPLLADDHRLEWMQCWQSVDAARPRKRANGADLPLPTWVLDEPLRLAVRHDRPIYQGPLQLLLGPDRIEGGWWHRTRTQDGPGTHHVQRDYWIAQSAHAGLLWIFQQRLAADETAWFLHGHFA</sequence>
<dbReference type="Proteomes" id="UP000235897">
    <property type="component" value="Unassembled WGS sequence"/>
</dbReference>
<dbReference type="InterPro" id="IPR043502">
    <property type="entry name" value="DNA/RNA_pol_sf"/>
</dbReference>
<gene>
    <name evidence="2" type="ORF">CXL00_02010</name>
</gene>
<proteinExistence type="predicted"/>
<reference evidence="2 3" key="1">
    <citation type="submission" date="2018-01" db="EMBL/GenBank/DDBJ databases">
        <title>Denitrification phenotypes of diverse strains of Pseudomonas stutzeri.</title>
        <authorList>
            <person name="Milligan D.A."/>
            <person name="Bergaust L."/>
            <person name="Bakken L.R."/>
            <person name="Frostegard A."/>
        </authorList>
    </citation>
    <scope>NUCLEOTIDE SEQUENCE [LARGE SCALE GENOMIC DNA]</scope>
    <source>
        <strain evidence="2 3">28a3</strain>
    </source>
</reference>
<protein>
    <submittedName>
        <fullName evidence="2">DNA polymerase Y family protein</fullName>
    </submittedName>
</protein>
<dbReference type="PANTHER" id="PTHR35369">
    <property type="entry name" value="BLR3025 PROTEIN-RELATED"/>
    <property type="match status" value="1"/>
</dbReference>
<dbReference type="AlphaFoldDB" id="A0A2N8SZC8"/>
<dbReference type="PANTHER" id="PTHR35369:SF2">
    <property type="entry name" value="BLR3025 PROTEIN"/>
    <property type="match status" value="1"/>
</dbReference>
<comment type="caution">
    <text evidence="2">The sequence shown here is derived from an EMBL/GenBank/DDBJ whole genome shotgun (WGS) entry which is preliminary data.</text>
</comment>
<dbReference type="RefSeq" id="WP_068677439.1">
    <property type="nucleotide sequence ID" value="NZ_JAMOIG010000009.1"/>
</dbReference>
<organism evidence="2 3">
    <name type="scientific">Stutzerimonas stutzeri</name>
    <name type="common">Pseudomonas stutzeri</name>
    <dbReference type="NCBI Taxonomy" id="316"/>
    <lineage>
        <taxon>Bacteria</taxon>
        <taxon>Pseudomonadati</taxon>
        <taxon>Pseudomonadota</taxon>
        <taxon>Gammaproteobacteria</taxon>
        <taxon>Pseudomonadales</taxon>
        <taxon>Pseudomonadaceae</taxon>
        <taxon>Stutzerimonas</taxon>
    </lineage>
</organism>
<dbReference type="EMBL" id="POUW01000001">
    <property type="protein sequence ID" value="PNG07851.1"/>
    <property type="molecule type" value="Genomic_DNA"/>
</dbReference>
<dbReference type="GO" id="GO:0006281">
    <property type="term" value="P:DNA repair"/>
    <property type="evidence" value="ECO:0007669"/>
    <property type="project" value="TreeGrafter"/>
</dbReference>